<dbReference type="KEGG" id="mfo:Metfor_1393"/>
<dbReference type="OrthoDB" id="358516at2157"/>
<keyword evidence="2" id="KW-1185">Reference proteome</keyword>
<proteinExistence type="predicted"/>
<sequence length="286" mass="30339">MTQGNDEHIIEAIGQCRIVIRNGKVVEVGEPRIRDCPLAKKFAYPIPDITKESVKANIEHRIKAFGMCTPDREVIDNREFVGFGASELLSFGIQAGLLDAAVIACDGAGTVVATKPAMVQGIGGRMSGLASTCPYTQVMDRIEKEGGFVLDRKHAAMDPVAGVALAVEKGFRKIAVTVAGPDAAAAIRKIHPDTFIVGVHVTGLTKQEAEDLVAASDLVTSCASKTIREAVAQKALVQAGIAIPVFAMTSRGKELIIEKIRQGKEPVLVKPTKLPALSDQQPGPLI</sequence>
<gene>
    <name evidence="1" type="ordered locus">Metfor_1393</name>
</gene>
<dbReference type="STRING" id="593750.Metfor_1393"/>
<dbReference type="PIRSF" id="PIRSF004929">
    <property type="entry name" value="UCP004929"/>
    <property type="match status" value="1"/>
</dbReference>
<dbReference type="Pfam" id="PF09872">
    <property type="entry name" value="DUF2099"/>
    <property type="match status" value="1"/>
</dbReference>
<organism evidence="1 2">
    <name type="scientific">Methanoregula formicica (strain DSM 22288 / NBRC 105244 / SMSP)</name>
    <dbReference type="NCBI Taxonomy" id="593750"/>
    <lineage>
        <taxon>Archaea</taxon>
        <taxon>Methanobacteriati</taxon>
        <taxon>Methanobacteriota</taxon>
        <taxon>Stenosarchaea group</taxon>
        <taxon>Methanomicrobia</taxon>
        <taxon>Methanomicrobiales</taxon>
        <taxon>Methanoregulaceae</taxon>
        <taxon>Methanoregula</taxon>
    </lineage>
</organism>
<evidence type="ECO:0000313" key="1">
    <source>
        <dbReference type="EMBL" id="AGB02431.1"/>
    </source>
</evidence>
<evidence type="ECO:0000313" key="2">
    <source>
        <dbReference type="Proteomes" id="UP000010824"/>
    </source>
</evidence>
<dbReference type="HOGENOM" id="CLU_982163_0_0_2"/>
<dbReference type="EMBL" id="CP003167">
    <property type="protein sequence ID" value="AGB02431.1"/>
    <property type="molecule type" value="Genomic_DNA"/>
</dbReference>
<protein>
    <submittedName>
        <fullName evidence="1">Putative methanogenesis marker protein 8</fullName>
    </submittedName>
</protein>
<accession>L0HF58</accession>
<dbReference type="RefSeq" id="WP_015285394.1">
    <property type="nucleotide sequence ID" value="NC_019943.1"/>
</dbReference>
<dbReference type="InterPro" id="IPR009181">
    <property type="entry name" value="Methan_mark_8"/>
</dbReference>
<dbReference type="InParanoid" id="L0HF58"/>
<dbReference type="AlphaFoldDB" id="L0HF58"/>
<name>L0HF58_METFS</name>
<dbReference type="eggNOG" id="arCOG04893">
    <property type="taxonomic scope" value="Archaea"/>
</dbReference>
<dbReference type="FunCoup" id="L0HF58">
    <property type="interactions" value="1"/>
</dbReference>
<reference evidence="1 2" key="2">
    <citation type="journal article" date="2014" name="Genome Announc.">
        <title>Complete Genome Sequence of Methanoregula formicica SMSPT, a Mesophilic Hydrogenotrophic Methanogen Isolated from a Methanogenic Upflow Anaerobic Sludge Blanket Reactor.</title>
        <authorList>
            <person name="Yamamoto K."/>
            <person name="Tamaki H."/>
            <person name="Cadillo-Quiroz H."/>
            <person name="Imachi H."/>
            <person name="Kyrpides N."/>
            <person name="Woyke T."/>
            <person name="Goodwin L."/>
            <person name="Zinder S.H."/>
            <person name="Kamagata Y."/>
            <person name="Liu W.T."/>
        </authorList>
    </citation>
    <scope>NUCLEOTIDE SEQUENCE [LARGE SCALE GENOMIC DNA]</scope>
    <source>
        <strain evidence="2">DSM 22288 / NBRC 105244 / SMSP</strain>
    </source>
</reference>
<reference evidence="2" key="1">
    <citation type="submission" date="2011-12" db="EMBL/GenBank/DDBJ databases">
        <title>Complete sequence of Methanoregula formicicum SMSP.</title>
        <authorList>
            <person name="Lucas S."/>
            <person name="Han J."/>
            <person name="Lapidus A."/>
            <person name="Cheng J.-F."/>
            <person name="Goodwin L."/>
            <person name="Pitluck S."/>
            <person name="Peters L."/>
            <person name="Ovchinnikova G."/>
            <person name="Teshima H."/>
            <person name="Detter J.C."/>
            <person name="Han C."/>
            <person name="Tapia R."/>
            <person name="Land M."/>
            <person name="Hauser L."/>
            <person name="Kyrpides N."/>
            <person name="Ivanova N."/>
            <person name="Pagani I."/>
            <person name="Imachi H."/>
            <person name="Tamaki H."/>
            <person name="Sekiguchi Y."/>
            <person name="Kamagata Y."/>
            <person name="Cadillo-Quiroz H."/>
            <person name="Zinder S."/>
            <person name="Liu W.-T."/>
            <person name="Woyke T."/>
        </authorList>
    </citation>
    <scope>NUCLEOTIDE SEQUENCE [LARGE SCALE GENOMIC DNA]</scope>
    <source>
        <strain evidence="2">DSM 22288 / NBRC 105244 / SMSP</strain>
    </source>
</reference>
<dbReference type="NCBIfam" id="TIGR03275">
    <property type="entry name" value="methan_mark_8"/>
    <property type="match status" value="1"/>
</dbReference>
<dbReference type="GeneID" id="14307782"/>
<dbReference type="Proteomes" id="UP000010824">
    <property type="component" value="Chromosome"/>
</dbReference>